<dbReference type="AlphaFoldDB" id="A0A0L8FLT2"/>
<evidence type="ECO:0000313" key="2">
    <source>
        <dbReference type="EMBL" id="KOF65661.1"/>
    </source>
</evidence>
<protein>
    <submittedName>
        <fullName evidence="2">Uncharacterized protein</fullName>
    </submittedName>
</protein>
<organism evidence="2">
    <name type="scientific">Octopus bimaculoides</name>
    <name type="common">California two-spotted octopus</name>
    <dbReference type="NCBI Taxonomy" id="37653"/>
    <lineage>
        <taxon>Eukaryota</taxon>
        <taxon>Metazoa</taxon>
        <taxon>Spiralia</taxon>
        <taxon>Lophotrochozoa</taxon>
        <taxon>Mollusca</taxon>
        <taxon>Cephalopoda</taxon>
        <taxon>Coleoidea</taxon>
        <taxon>Octopodiformes</taxon>
        <taxon>Octopoda</taxon>
        <taxon>Incirrata</taxon>
        <taxon>Octopodidae</taxon>
        <taxon>Octopus</taxon>
    </lineage>
</organism>
<sequence>MEELVPAYMQVEVQIYSHSCNECINVCIFMIQMDFINHSVHMPLCMANAYVYVYVCVYVYIYAKELGRRVFGMLWK</sequence>
<accession>A0A0L8FLT2</accession>
<keyword evidence="1" id="KW-0472">Membrane</keyword>
<keyword evidence="1" id="KW-0812">Transmembrane</keyword>
<proteinExistence type="predicted"/>
<name>A0A0L8FLT2_OCTBM</name>
<gene>
    <name evidence="2" type="ORF">OCBIM_22014724mg</name>
</gene>
<feature type="transmembrane region" description="Helical" evidence="1">
    <location>
        <begin position="40"/>
        <end position="63"/>
    </location>
</feature>
<dbReference type="EMBL" id="KQ429042">
    <property type="protein sequence ID" value="KOF65661.1"/>
    <property type="molecule type" value="Genomic_DNA"/>
</dbReference>
<evidence type="ECO:0000256" key="1">
    <source>
        <dbReference type="SAM" id="Phobius"/>
    </source>
</evidence>
<keyword evidence="1" id="KW-1133">Transmembrane helix</keyword>
<reference evidence="2" key="1">
    <citation type="submission" date="2015-07" db="EMBL/GenBank/DDBJ databases">
        <title>MeaNS - Measles Nucleotide Surveillance Program.</title>
        <authorList>
            <person name="Tran T."/>
            <person name="Druce J."/>
        </authorList>
    </citation>
    <scope>NUCLEOTIDE SEQUENCE</scope>
    <source>
        <strain evidence="2">UCB-OBI-ISO-001</strain>
        <tissue evidence="2">Gonad</tissue>
    </source>
</reference>